<organism evidence="1 2">
    <name type="scientific">Puccinia graminis f. sp. tritici</name>
    <dbReference type="NCBI Taxonomy" id="56615"/>
    <lineage>
        <taxon>Eukaryota</taxon>
        <taxon>Fungi</taxon>
        <taxon>Dikarya</taxon>
        <taxon>Basidiomycota</taxon>
        <taxon>Pucciniomycotina</taxon>
        <taxon>Pucciniomycetes</taxon>
        <taxon>Pucciniales</taxon>
        <taxon>Pucciniaceae</taxon>
        <taxon>Puccinia</taxon>
    </lineage>
</organism>
<proteinExistence type="predicted"/>
<dbReference type="Proteomes" id="UP000325313">
    <property type="component" value="Unassembled WGS sequence"/>
</dbReference>
<dbReference type="EMBL" id="VDEP01000236">
    <property type="protein sequence ID" value="KAA1121970.1"/>
    <property type="molecule type" value="Genomic_DNA"/>
</dbReference>
<accession>A0A5B0R8N9</accession>
<reference evidence="1 2" key="1">
    <citation type="submission" date="2019-05" db="EMBL/GenBank/DDBJ databases">
        <title>Emergence of the Ug99 lineage of the wheat stem rust pathogen through somatic hybridization.</title>
        <authorList>
            <person name="Li F."/>
            <person name="Upadhyaya N.M."/>
            <person name="Sperschneider J."/>
            <person name="Matny O."/>
            <person name="Nguyen-Phuc H."/>
            <person name="Mago R."/>
            <person name="Raley C."/>
            <person name="Miller M.E."/>
            <person name="Silverstein K.A.T."/>
            <person name="Henningsen E."/>
            <person name="Hirsch C.D."/>
            <person name="Visser B."/>
            <person name="Pretorius Z.A."/>
            <person name="Steffenson B.J."/>
            <person name="Schwessinger B."/>
            <person name="Dodds P.N."/>
            <person name="Figueroa M."/>
        </authorList>
    </citation>
    <scope>NUCLEOTIDE SEQUENCE [LARGE SCALE GENOMIC DNA]</scope>
    <source>
        <strain evidence="1 2">Ug99</strain>
    </source>
</reference>
<dbReference type="AlphaFoldDB" id="A0A5B0R8N9"/>
<sequence>MALLVDKRSSVGGYIPDSPAAPNRKAGLDFCAINPPSFDLCVQKSEAPLGS</sequence>
<evidence type="ECO:0000313" key="1">
    <source>
        <dbReference type="EMBL" id="KAA1121970.1"/>
    </source>
</evidence>
<comment type="caution">
    <text evidence="1">The sequence shown here is derived from an EMBL/GenBank/DDBJ whole genome shotgun (WGS) entry which is preliminary data.</text>
</comment>
<evidence type="ECO:0000313" key="2">
    <source>
        <dbReference type="Proteomes" id="UP000325313"/>
    </source>
</evidence>
<gene>
    <name evidence="1" type="ORF">PGTUg99_011418</name>
</gene>
<protein>
    <submittedName>
        <fullName evidence="1">Uncharacterized protein</fullName>
    </submittedName>
</protein>
<name>A0A5B0R8N9_PUCGR</name>